<dbReference type="InterPro" id="IPR027385">
    <property type="entry name" value="Beta-barrel_OMP"/>
</dbReference>
<comment type="caution">
    <text evidence="4">The sequence shown here is derived from an EMBL/GenBank/DDBJ whole genome shotgun (WGS) entry which is preliminary data.</text>
</comment>
<evidence type="ECO:0000256" key="1">
    <source>
        <dbReference type="ARBA" id="ARBA00022729"/>
    </source>
</evidence>
<dbReference type="SUPFAM" id="SSF56925">
    <property type="entry name" value="OMPA-like"/>
    <property type="match status" value="1"/>
</dbReference>
<evidence type="ECO:0000259" key="3">
    <source>
        <dbReference type="Pfam" id="PF13505"/>
    </source>
</evidence>
<accession>A0A5C5YPP8</accession>
<protein>
    <recommendedName>
        <fullName evidence="3">Outer membrane protein beta-barrel domain-containing protein</fullName>
    </recommendedName>
</protein>
<feature type="domain" description="Outer membrane protein beta-barrel" evidence="3">
    <location>
        <begin position="145"/>
        <end position="249"/>
    </location>
</feature>
<proteinExistence type="predicted"/>
<feature type="signal peptide" evidence="2">
    <location>
        <begin position="1"/>
        <end position="18"/>
    </location>
</feature>
<dbReference type="EMBL" id="SJPO01000005">
    <property type="protein sequence ID" value="TWT76875.1"/>
    <property type="molecule type" value="Genomic_DNA"/>
</dbReference>
<evidence type="ECO:0000256" key="2">
    <source>
        <dbReference type="SAM" id="SignalP"/>
    </source>
</evidence>
<dbReference type="AlphaFoldDB" id="A0A5C5YPP8"/>
<dbReference type="Proteomes" id="UP000318478">
    <property type="component" value="Unassembled WGS sequence"/>
</dbReference>
<keyword evidence="1 2" id="KW-0732">Signal</keyword>
<evidence type="ECO:0000313" key="5">
    <source>
        <dbReference type="Proteomes" id="UP000318478"/>
    </source>
</evidence>
<organism evidence="4 5">
    <name type="scientific">Posidoniimonas polymericola</name>
    <dbReference type="NCBI Taxonomy" id="2528002"/>
    <lineage>
        <taxon>Bacteria</taxon>
        <taxon>Pseudomonadati</taxon>
        <taxon>Planctomycetota</taxon>
        <taxon>Planctomycetia</taxon>
        <taxon>Pirellulales</taxon>
        <taxon>Lacipirellulaceae</taxon>
        <taxon>Posidoniimonas</taxon>
    </lineage>
</organism>
<reference evidence="4 5" key="1">
    <citation type="submission" date="2019-02" db="EMBL/GenBank/DDBJ databases">
        <title>Deep-cultivation of Planctomycetes and their phenomic and genomic characterization uncovers novel biology.</title>
        <authorList>
            <person name="Wiegand S."/>
            <person name="Jogler M."/>
            <person name="Boedeker C."/>
            <person name="Pinto D."/>
            <person name="Vollmers J."/>
            <person name="Rivas-Marin E."/>
            <person name="Kohn T."/>
            <person name="Peeters S.H."/>
            <person name="Heuer A."/>
            <person name="Rast P."/>
            <person name="Oberbeckmann S."/>
            <person name="Bunk B."/>
            <person name="Jeske O."/>
            <person name="Meyerdierks A."/>
            <person name="Storesund J.E."/>
            <person name="Kallscheuer N."/>
            <person name="Luecker S."/>
            <person name="Lage O.M."/>
            <person name="Pohl T."/>
            <person name="Merkel B.J."/>
            <person name="Hornburger P."/>
            <person name="Mueller R.-W."/>
            <person name="Bruemmer F."/>
            <person name="Labrenz M."/>
            <person name="Spormann A.M."/>
            <person name="Op Den Camp H."/>
            <person name="Overmann J."/>
            <person name="Amann R."/>
            <person name="Jetten M.S.M."/>
            <person name="Mascher T."/>
            <person name="Medema M.H."/>
            <person name="Devos D.P."/>
            <person name="Kaster A.-K."/>
            <person name="Ovreas L."/>
            <person name="Rohde M."/>
            <person name="Galperin M.Y."/>
            <person name="Jogler C."/>
        </authorList>
    </citation>
    <scope>NUCLEOTIDE SEQUENCE [LARGE SCALE GENOMIC DNA]</scope>
    <source>
        <strain evidence="4 5">Pla123a</strain>
    </source>
</reference>
<sequence precursor="true">MALLLAALAVTALGTCLAAQPARSVSGPGEPLPPPVPTHQPEPIDAPSLFAPNPPEAVSEFAAAEDCPDCYGDADCYTDAEWQMNSGEWLTNSLARFHEFTSRNSATHGRATGLGRPLRGTSWLNRPYEASLDFGAFLMTNHPAAGVQGAHDKFAALTLGWDWDHYWGTQARLGWSTPELGNSEGGSDNLLLTDLSLMYYPWGDSAVRPYWRMGMGLTDIEFTNVNGVRQQEFLFTIPFGVGMKYQIRRWAAWKVEMVDNLALGVNGANTMNNFTLTCGFEARYGGRPGGYWAWQPRGYSW</sequence>
<name>A0A5C5YPP8_9BACT</name>
<feature type="chain" id="PRO_5023137522" description="Outer membrane protein beta-barrel domain-containing protein" evidence="2">
    <location>
        <begin position="19"/>
        <end position="301"/>
    </location>
</feature>
<evidence type="ECO:0000313" key="4">
    <source>
        <dbReference type="EMBL" id="TWT76875.1"/>
    </source>
</evidence>
<keyword evidence="5" id="KW-1185">Reference proteome</keyword>
<dbReference type="Gene3D" id="2.40.160.20">
    <property type="match status" value="1"/>
</dbReference>
<dbReference type="Pfam" id="PF13505">
    <property type="entry name" value="OMP_b-brl"/>
    <property type="match status" value="1"/>
</dbReference>
<gene>
    <name evidence="4" type="ORF">Pla123a_22990</name>
</gene>
<dbReference type="InterPro" id="IPR011250">
    <property type="entry name" value="OMP/PagP_B-barrel"/>
</dbReference>